<organism evidence="1 2">
    <name type="scientific">Zymoseptoria tritici (strain ST99CH_3D7)</name>
    <dbReference type="NCBI Taxonomy" id="1276538"/>
    <lineage>
        <taxon>Eukaryota</taxon>
        <taxon>Fungi</taxon>
        <taxon>Dikarya</taxon>
        <taxon>Ascomycota</taxon>
        <taxon>Pezizomycotina</taxon>
        <taxon>Dothideomycetes</taxon>
        <taxon>Dothideomycetidae</taxon>
        <taxon>Mycosphaerellales</taxon>
        <taxon>Mycosphaerellaceae</taxon>
        <taxon>Zymoseptoria</taxon>
    </lineage>
</organism>
<protein>
    <recommendedName>
        <fullName evidence="3">F-box domain-containing protein</fullName>
    </recommendedName>
</protein>
<evidence type="ECO:0008006" key="3">
    <source>
        <dbReference type="Google" id="ProtNLM"/>
    </source>
</evidence>
<accession>A0A1X7S0R8</accession>
<proteinExistence type="predicted"/>
<keyword evidence="2" id="KW-1185">Reference proteome</keyword>
<dbReference type="AlphaFoldDB" id="A0A1X7S0R8"/>
<name>A0A1X7S0R8_ZYMT9</name>
<gene>
    <name evidence="1" type="ORF">ZT3D7_G7920</name>
</gene>
<evidence type="ECO:0000313" key="2">
    <source>
        <dbReference type="Proteomes" id="UP000215127"/>
    </source>
</evidence>
<evidence type="ECO:0000313" key="1">
    <source>
        <dbReference type="EMBL" id="SMQ52767.1"/>
    </source>
</evidence>
<sequence length="313" mass="35921">MRKSARVQKQTVSSAVVSYAAAAPKKPEPRLAASCRHRCADKTACKHSCCQRSLSVWELPKFRDFMKGDMFIAFLDVFPVKELFKLRRVSKTYRDTIDRSTKYRKAAFLEAKESSNPDFPASIKDALLEHAKEVDEELLIRINDTTIINAPARRVFINPHIFSIVPANRLADVDQNRDPLLMNPHNYTADGISLFATLELKFEGRKKYNPRISDESLCMDMFLTQPPVKEVLVKRDATRYRFPRTAWPDYYLATDGDGLRYRDLNRILNMNFLGPGARPGNFWNLWFTGRVTIPRCEALDENGEPNVVIVLDD</sequence>
<reference evidence="1 2" key="1">
    <citation type="submission" date="2016-06" db="EMBL/GenBank/DDBJ databases">
        <authorList>
            <person name="Kjaerup R.B."/>
            <person name="Dalgaard T.S."/>
            <person name="Juul-Madsen H.R."/>
        </authorList>
    </citation>
    <scope>NUCLEOTIDE SEQUENCE [LARGE SCALE GENOMIC DNA]</scope>
</reference>
<dbReference type="Proteomes" id="UP000215127">
    <property type="component" value="Chromosome 7"/>
</dbReference>
<dbReference type="EMBL" id="LT853698">
    <property type="protein sequence ID" value="SMQ52767.1"/>
    <property type="molecule type" value="Genomic_DNA"/>
</dbReference>